<feature type="transmembrane region" description="Helical" evidence="6">
    <location>
        <begin position="79"/>
        <end position="99"/>
    </location>
</feature>
<feature type="transmembrane region" description="Helical" evidence="6">
    <location>
        <begin position="197"/>
        <end position="214"/>
    </location>
</feature>
<dbReference type="PANTHER" id="PTHR31465">
    <property type="entry name" value="PROTEIN RTA1-RELATED"/>
    <property type="match status" value="1"/>
</dbReference>
<protein>
    <recommendedName>
        <fullName evidence="9">RTA1 like protein</fullName>
    </recommendedName>
</protein>
<dbReference type="VEuPathDB" id="FungiDB:HMPREF1544_04437"/>
<feature type="transmembrane region" description="Helical" evidence="6">
    <location>
        <begin position="156"/>
        <end position="177"/>
    </location>
</feature>
<proteinExistence type="predicted"/>
<organism evidence="7 8">
    <name type="scientific">Mucor circinelloides f. circinelloides (strain 1006PhL)</name>
    <name type="common">Mucormycosis agent</name>
    <name type="synonym">Calyptromyces circinelloides</name>
    <dbReference type="NCBI Taxonomy" id="1220926"/>
    <lineage>
        <taxon>Eukaryota</taxon>
        <taxon>Fungi</taxon>
        <taxon>Fungi incertae sedis</taxon>
        <taxon>Mucoromycota</taxon>
        <taxon>Mucoromycotina</taxon>
        <taxon>Mucoromycetes</taxon>
        <taxon>Mucorales</taxon>
        <taxon>Mucorineae</taxon>
        <taxon>Mucoraceae</taxon>
        <taxon>Mucor</taxon>
    </lineage>
</organism>
<comment type="subcellular location">
    <subcellularLocation>
        <location evidence="1">Membrane</location>
        <topology evidence="1">Multi-pass membrane protein</topology>
    </subcellularLocation>
</comment>
<dbReference type="Pfam" id="PF04479">
    <property type="entry name" value="RTA1"/>
    <property type="match status" value="1"/>
</dbReference>
<feature type="transmembrane region" description="Helical" evidence="6">
    <location>
        <begin position="23"/>
        <end position="44"/>
    </location>
</feature>
<dbReference type="FunCoup" id="S2JJX8">
    <property type="interactions" value="50"/>
</dbReference>
<evidence type="ECO:0008006" key="9">
    <source>
        <dbReference type="Google" id="ProtNLM"/>
    </source>
</evidence>
<evidence type="ECO:0000256" key="1">
    <source>
        <dbReference type="ARBA" id="ARBA00004141"/>
    </source>
</evidence>
<evidence type="ECO:0000256" key="2">
    <source>
        <dbReference type="ARBA" id="ARBA00022692"/>
    </source>
</evidence>
<dbReference type="Proteomes" id="UP000014254">
    <property type="component" value="Unassembled WGS sequence"/>
</dbReference>
<feature type="compositionally biased region" description="Polar residues" evidence="5">
    <location>
        <begin position="275"/>
        <end position="303"/>
    </location>
</feature>
<evidence type="ECO:0000256" key="6">
    <source>
        <dbReference type="SAM" id="Phobius"/>
    </source>
</evidence>
<dbReference type="InParanoid" id="S2JJX8"/>
<feature type="transmembrane region" description="Helical" evidence="6">
    <location>
        <begin position="49"/>
        <end position="67"/>
    </location>
</feature>
<dbReference type="GO" id="GO:0016020">
    <property type="term" value="C:membrane"/>
    <property type="evidence" value="ECO:0007669"/>
    <property type="project" value="UniProtKB-SubCell"/>
</dbReference>
<feature type="region of interest" description="Disordered" evidence="5">
    <location>
        <begin position="269"/>
        <end position="319"/>
    </location>
</feature>
<keyword evidence="2 6" id="KW-0812">Transmembrane</keyword>
<evidence type="ECO:0000256" key="3">
    <source>
        <dbReference type="ARBA" id="ARBA00022989"/>
    </source>
</evidence>
<dbReference type="STRING" id="1220926.S2JJX8"/>
<dbReference type="PANTHER" id="PTHR31465:SF1">
    <property type="entry name" value="PROTEIN RTA1-RELATED"/>
    <property type="match status" value="1"/>
</dbReference>
<reference evidence="8" key="1">
    <citation type="submission" date="2013-05" db="EMBL/GenBank/DDBJ databases">
        <title>The Genome sequence of Mucor circinelloides f. circinelloides 1006PhL.</title>
        <authorList>
            <consortium name="The Broad Institute Genomics Platform"/>
            <person name="Cuomo C."/>
            <person name="Earl A."/>
            <person name="Findley K."/>
            <person name="Lee S.C."/>
            <person name="Walker B."/>
            <person name="Young S."/>
            <person name="Zeng Q."/>
            <person name="Gargeya S."/>
            <person name="Fitzgerald M."/>
            <person name="Haas B."/>
            <person name="Abouelleil A."/>
            <person name="Allen A.W."/>
            <person name="Alvarado L."/>
            <person name="Arachchi H.M."/>
            <person name="Berlin A.M."/>
            <person name="Chapman S.B."/>
            <person name="Gainer-Dewar J."/>
            <person name="Goldberg J."/>
            <person name="Griggs A."/>
            <person name="Gujja S."/>
            <person name="Hansen M."/>
            <person name="Howarth C."/>
            <person name="Imamovic A."/>
            <person name="Ireland A."/>
            <person name="Larimer J."/>
            <person name="McCowan C."/>
            <person name="Murphy C."/>
            <person name="Pearson M."/>
            <person name="Poon T.W."/>
            <person name="Priest M."/>
            <person name="Roberts A."/>
            <person name="Saif S."/>
            <person name="Shea T."/>
            <person name="Sisk P."/>
            <person name="Sykes S."/>
            <person name="Wortman J."/>
            <person name="Nusbaum C."/>
            <person name="Birren B."/>
        </authorList>
    </citation>
    <scope>NUCLEOTIDE SEQUENCE [LARGE SCALE GENOMIC DNA]</scope>
    <source>
        <strain evidence="8">1006PhL</strain>
    </source>
</reference>
<dbReference type="AlphaFoldDB" id="S2JJX8"/>
<keyword evidence="4 6" id="KW-0472">Membrane</keyword>
<evidence type="ECO:0000313" key="7">
    <source>
        <dbReference type="EMBL" id="EPB88797.1"/>
    </source>
</evidence>
<sequence length="342" mass="38310">MQLLPNGLDVASLYFGYSPSLPLTYVGMIVFGLLFLGFCARVFLSHSRLFLLLLPFTSLLQVVGYALRYECANNPTMGLFIAMSIFLLLCANVIALVNYKTIREVIVYSGVETRFVVIGPRFAKVFFDFNIIASILQGVGGGIQSDPDSRVIGSHLTIAGSCIQLATLICFLVAARYVHQSEDYHFHVHGKDPKRKLFAVIYITTLLLCVRLVYRIASYAVGIKGVIATHEWTYYVFDALMLVLCLSFHFVFFIGNYLPHVNEVTDEENYDKENSTGSEQIDLRNMSNNDNAPQYQQNQQSPYHTADNDQRASDANAEPGTAEKLISVLPVTRIIYRIAKKA</sequence>
<dbReference type="OrthoDB" id="3358017at2759"/>
<dbReference type="eggNOG" id="ENOG502S9TD">
    <property type="taxonomic scope" value="Eukaryota"/>
</dbReference>
<keyword evidence="8" id="KW-1185">Reference proteome</keyword>
<evidence type="ECO:0000256" key="5">
    <source>
        <dbReference type="SAM" id="MobiDB-lite"/>
    </source>
</evidence>
<keyword evidence="3 6" id="KW-1133">Transmembrane helix</keyword>
<accession>S2JJX8</accession>
<name>S2JJX8_MUCC1</name>
<gene>
    <name evidence="7" type="ORF">HMPREF1544_04437</name>
</gene>
<dbReference type="EMBL" id="KE123945">
    <property type="protein sequence ID" value="EPB88797.1"/>
    <property type="molecule type" value="Genomic_DNA"/>
</dbReference>
<dbReference type="InterPro" id="IPR007568">
    <property type="entry name" value="RTA1"/>
</dbReference>
<evidence type="ECO:0000313" key="8">
    <source>
        <dbReference type="Proteomes" id="UP000014254"/>
    </source>
</evidence>
<feature type="transmembrane region" description="Helical" evidence="6">
    <location>
        <begin position="235"/>
        <end position="258"/>
    </location>
</feature>
<evidence type="ECO:0000256" key="4">
    <source>
        <dbReference type="ARBA" id="ARBA00023136"/>
    </source>
</evidence>